<accession>A0A2C6ME01</accession>
<evidence type="ECO:0000313" key="1">
    <source>
        <dbReference type="EMBL" id="PHJ37835.1"/>
    </source>
</evidence>
<proteinExistence type="predicted"/>
<organism evidence="1 2">
    <name type="scientific">Desulforamulus profundi</name>
    <dbReference type="NCBI Taxonomy" id="1383067"/>
    <lineage>
        <taxon>Bacteria</taxon>
        <taxon>Bacillati</taxon>
        <taxon>Bacillota</taxon>
        <taxon>Clostridia</taxon>
        <taxon>Eubacteriales</taxon>
        <taxon>Peptococcaceae</taxon>
        <taxon>Desulforamulus</taxon>
    </lineage>
</organism>
<sequence length="239" mass="25933">MNKKLLVSGLLIVTLLLSIPVLTSANVKENFGGWGMGQGLPGMGMMGSSMMGIHGNMMGSGGIALKEPVDSEKAEVLVNDYLKTSGLEGISLAEVMEFDTHFYVETREDQSGKYAQEFILDKRTGSISPEMGPNMMWNVKYGHMGGMMMGYSSETSDKPSVSPEDSIKIANDFLKGNNSGETAAEPHEFYGYYTLHTLKDGKIVGMLSVNSATGQVWYHTWHGNFVGMESADGHAHQEA</sequence>
<dbReference type="Proteomes" id="UP000222564">
    <property type="component" value="Unassembled WGS sequence"/>
</dbReference>
<keyword evidence="2" id="KW-1185">Reference proteome</keyword>
<reference evidence="1 2" key="1">
    <citation type="submission" date="2013-09" db="EMBL/GenBank/DDBJ databases">
        <title>Biodegradation of hydrocarbons in the deep terrestrial subsurface : characterization of a microbial consortium composed of two Desulfotomaculum species originating from a deep geological formation.</title>
        <authorList>
            <person name="Aullo T."/>
            <person name="Berlendis S."/>
            <person name="Lascourreges J.-F."/>
            <person name="Dessort D."/>
            <person name="Saint-Laurent S."/>
            <person name="Schraauwers B."/>
            <person name="Mas J."/>
            <person name="Magot M."/>
            <person name="Ranchou-Peyruse A."/>
        </authorList>
    </citation>
    <scope>NUCLEOTIDE SEQUENCE [LARGE SCALE GENOMIC DNA]</scope>
    <source>
        <strain evidence="1 2">Bs107</strain>
    </source>
</reference>
<evidence type="ECO:0000313" key="2">
    <source>
        <dbReference type="Proteomes" id="UP000222564"/>
    </source>
</evidence>
<dbReference type="AlphaFoldDB" id="A0A2C6ME01"/>
<name>A0A2C6ME01_9FIRM</name>
<dbReference type="EMBL" id="AWQQ01000072">
    <property type="protein sequence ID" value="PHJ37835.1"/>
    <property type="molecule type" value="Genomic_DNA"/>
</dbReference>
<comment type="caution">
    <text evidence="1">The sequence shown here is derived from an EMBL/GenBank/DDBJ whole genome shotgun (WGS) entry which is preliminary data.</text>
</comment>
<dbReference type="RefSeq" id="WP_099083441.1">
    <property type="nucleotide sequence ID" value="NZ_AWQQ01000072.1"/>
</dbReference>
<evidence type="ECO:0008006" key="3">
    <source>
        <dbReference type="Google" id="ProtNLM"/>
    </source>
</evidence>
<dbReference type="OrthoDB" id="2082683at2"/>
<gene>
    <name evidence="1" type="ORF">P378_13635</name>
</gene>
<protein>
    <recommendedName>
        <fullName evidence="3">Peptidase M4</fullName>
    </recommendedName>
</protein>